<reference evidence="2" key="1">
    <citation type="submission" date="2023-05" db="EMBL/GenBank/DDBJ databases">
        <authorList>
            <person name="Stuckert A."/>
        </authorList>
    </citation>
    <scope>NUCLEOTIDE SEQUENCE</scope>
</reference>
<sequence>MAECGDGVQQQWEAVQGPMRDSGPGSSMRRRYRGPWQIRGLAAAMGGP</sequence>
<name>A0ABN9F791_9NEOB</name>
<protein>
    <submittedName>
        <fullName evidence="2">Uncharacterized protein</fullName>
    </submittedName>
</protein>
<dbReference type="EMBL" id="CATNWA010016421">
    <property type="protein sequence ID" value="CAI9592508.1"/>
    <property type="molecule type" value="Genomic_DNA"/>
</dbReference>
<accession>A0ABN9F791</accession>
<evidence type="ECO:0000256" key="1">
    <source>
        <dbReference type="SAM" id="MobiDB-lite"/>
    </source>
</evidence>
<keyword evidence="3" id="KW-1185">Reference proteome</keyword>
<gene>
    <name evidence="2" type="ORF">SPARVUS_LOCUS11382376</name>
</gene>
<organism evidence="2 3">
    <name type="scientific">Staurois parvus</name>
    <dbReference type="NCBI Taxonomy" id="386267"/>
    <lineage>
        <taxon>Eukaryota</taxon>
        <taxon>Metazoa</taxon>
        <taxon>Chordata</taxon>
        <taxon>Craniata</taxon>
        <taxon>Vertebrata</taxon>
        <taxon>Euteleostomi</taxon>
        <taxon>Amphibia</taxon>
        <taxon>Batrachia</taxon>
        <taxon>Anura</taxon>
        <taxon>Neobatrachia</taxon>
        <taxon>Ranoidea</taxon>
        <taxon>Ranidae</taxon>
        <taxon>Staurois</taxon>
    </lineage>
</organism>
<feature type="region of interest" description="Disordered" evidence="1">
    <location>
        <begin position="1"/>
        <end position="34"/>
    </location>
</feature>
<dbReference type="Proteomes" id="UP001162483">
    <property type="component" value="Unassembled WGS sequence"/>
</dbReference>
<comment type="caution">
    <text evidence="2">The sequence shown here is derived from an EMBL/GenBank/DDBJ whole genome shotgun (WGS) entry which is preliminary data.</text>
</comment>
<evidence type="ECO:0000313" key="3">
    <source>
        <dbReference type="Proteomes" id="UP001162483"/>
    </source>
</evidence>
<proteinExistence type="predicted"/>
<evidence type="ECO:0000313" key="2">
    <source>
        <dbReference type="EMBL" id="CAI9592508.1"/>
    </source>
</evidence>